<reference evidence="6 7" key="1">
    <citation type="submission" date="2007-10" db="EMBL/GenBank/DDBJ databases">
        <title>Complete sequence of Caldivirga maquilingensis IC-167.</title>
        <authorList>
            <consortium name="US DOE Joint Genome Institute"/>
            <person name="Copeland A."/>
            <person name="Lucas S."/>
            <person name="Lapidus A."/>
            <person name="Barry K."/>
            <person name="Glavina del Rio T."/>
            <person name="Dalin E."/>
            <person name="Tice H."/>
            <person name="Pitluck S."/>
            <person name="Saunders E."/>
            <person name="Brettin T."/>
            <person name="Bruce D."/>
            <person name="Detter J.C."/>
            <person name="Han C."/>
            <person name="Schmutz J."/>
            <person name="Larimer F."/>
            <person name="Land M."/>
            <person name="Hauser L."/>
            <person name="Kyrpides N."/>
            <person name="Ivanova N."/>
            <person name="Biddle J.F."/>
            <person name="Zhang Z."/>
            <person name="Fitz-Gibbon S.T."/>
            <person name="Lowe T.M."/>
            <person name="Saltikov C."/>
            <person name="House C.H."/>
            <person name="Richardson P."/>
        </authorList>
    </citation>
    <scope>NUCLEOTIDE SEQUENCE [LARGE SCALE GENOMIC DNA]</scope>
    <source>
        <strain evidence="7">ATCC 700844 / DSM 13496 / JCM 10307 / IC-167</strain>
    </source>
</reference>
<dbReference type="HOGENOM" id="CLU_006958_2_2_2"/>
<proteinExistence type="inferred from homology"/>
<dbReference type="Gene3D" id="3.40.50.150">
    <property type="entry name" value="Vaccinia Virus protein VP39"/>
    <property type="match status" value="1"/>
</dbReference>
<dbReference type="PANTHER" id="PTHR10629:SF52">
    <property type="entry name" value="DNA (CYTOSINE-5)-METHYLTRANSFERASE 1"/>
    <property type="match status" value="1"/>
</dbReference>
<dbReference type="Gene3D" id="3.90.120.10">
    <property type="entry name" value="DNA Methylase, subunit A, domain 2"/>
    <property type="match status" value="1"/>
</dbReference>
<dbReference type="Pfam" id="PF00145">
    <property type="entry name" value="DNA_methylase"/>
    <property type="match status" value="2"/>
</dbReference>
<accession>A8M8Z0</accession>
<dbReference type="PANTHER" id="PTHR10629">
    <property type="entry name" value="CYTOSINE-SPECIFIC METHYLTRANSFERASE"/>
    <property type="match status" value="1"/>
</dbReference>
<evidence type="ECO:0000256" key="2">
    <source>
        <dbReference type="ARBA" id="ARBA00022603"/>
    </source>
</evidence>
<evidence type="ECO:0000313" key="6">
    <source>
        <dbReference type="EMBL" id="ABW02209.1"/>
    </source>
</evidence>
<evidence type="ECO:0000256" key="3">
    <source>
        <dbReference type="ARBA" id="ARBA00022679"/>
    </source>
</evidence>
<protein>
    <recommendedName>
        <fullName evidence="1">DNA (cytosine-5-)-methyltransferase</fullName>
        <ecNumber evidence="1">2.1.1.37</ecNumber>
    </recommendedName>
</protein>
<dbReference type="GO" id="GO:0044027">
    <property type="term" value="P:negative regulation of gene expression via chromosomal CpG island methylation"/>
    <property type="evidence" value="ECO:0007669"/>
    <property type="project" value="TreeGrafter"/>
</dbReference>
<dbReference type="STRING" id="397948.Cmaq_1383"/>
<dbReference type="InterPro" id="IPR050390">
    <property type="entry name" value="C5-Methyltransferase"/>
</dbReference>
<evidence type="ECO:0000256" key="5">
    <source>
        <dbReference type="RuleBase" id="RU000416"/>
    </source>
</evidence>
<gene>
    <name evidence="6" type="ordered locus">Cmaq_1383</name>
</gene>
<evidence type="ECO:0000256" key="4">
    <source>
        <dbReference type="ARBA" id="ARBA00022691"/>
    </source>
</evidence>
<dbReference type="NCBIfam" id="TIGR00675">
    <property type="entry name" value="dcm"/>
    <property type="match status" value="1"/>
</dbReference>
<sequence length="309" mass="33956">MDLFSGAGGFSVGFRDAGFEVVAGLDIDIDSVRSFSINFPKAVTIREDARLVRGSDIIKYVGDVDVVVGGPPCEAYTGANPRRMSDPLDRLYMDELGQLTLEFIRLVGELRPKVFVMENVAAITEGGLKEALINEFRRVGYGVIHFNILHAEDYGVPSIRRRVFISNIVIKPPKAGKVITVAEALSGLPEPTPLIPNHEPVTVSGRKIKGISRVNWGQALYTYRGSGGVYRNFIRLHPGKPAPTVMGSVRFIHPYEDRLLTVREQARLMGFPDTHVFTGSKDSQFNQVGEAVPPPLAKAIAEVVKRELT</sequence>
<dbReference type="SUPFAM" id="SSF53335">
    <property type="entry name" value="S-adenosyl-L-methionine-dependent methyltransferases"/>
    <property type="match status" value="1"/>
</dbReference>
<organism evidence="6 7">
    <name type="scientific">Caldivirga maquilingensis (strain ATCC 700844 / DSM 13496 / JCM 10307 / IC-167)</name>
    <dbReference type="NCBI Taxonomy" id="397948"/>
    <lineage>
        <taxon>Archaea</taxon>
        <taxon>Thermoproteota</taxon>
        <taxon>Thermoprotei</taxon>
        <taxon>Thermoproteales</taxon>
        <taxon>Thermoproteaceae</taxon>
        <taxon>Caldivirga</taxon>
    </lineage>
</organism>
<name>A8M8Z0_CALMQ</name>
<dbReference type="EMBL" id="CP000852">
    <property type="protein sequence ID" value="ABW02209.1"/>
    <property type="molecule type" value="Genomic_DNA"/>
</dbReference>
<keyword evidence="4" id="KW-0949">S-adenosyl-L-methionine</keyword>
<dbReference type="REBASE" id="16510">
    <property type="entry name" value="M.Cma167ORF1383P"/>
</dbReference>
<evidence type="ECO:0000313" key="7">
    <source>
        <dbReference type="Proteomes" id="UP000001137"/>
    </source>
</evidence>
<keyword evidence="2 6" id="KW-0489">Methyltransferase</keyword>
<dbReference type="GO" id="GO:0032259">
    <property type="term" value="P:methylation"/>
    <property type="evidence" value="ECO:0007669"/>
    <property type="project" value="UniProtKB-KW"/>
</dbReference>
<dbReference type="Proteomes" id="UP000001137">
    <property type="component" value="Chromosome"/>
</dbReference>
<evidence type="ECO:0000256" key="1">
    <source>
        <dbReference type="ARBA" id="ARBA00011975"/>
    </source>
</evidence>
<dbReference type="KEGG" id="cma:Cmaq_1383"/>
<dbReference type="InterPro" id="IPR001525">
    <property type="entry name" value="C5_MeTfrase"/>
</dbReference>
<keyword evidence="7" id="KW-1185">Reference proteome</keyword>
<dbReference type="GO" id="GO:0003677">
    <property type="term" value="F:DNA binding"/>
    <property type="evidence" value="ECO:0007669"/>
    <property type="project" value="TreeGrafter"/>
</dbReference>
<dbReference type="AlphaFoldDB" id="A8M8Z0"/>
<keyword evidence="3 6" id="KW-0808">Transferase</keyword>
<dbReference type="EC" id="2.1.1.37" evidence="1"/>
<dbReference type="PROSITE" id="PS51679">
    <property type="entry name" value="SAM_MT_C5"/>
    <property type="match status" value="1"/>
</dbReference>
<dbReference type="InterPro" id="IPR029063">
    <property type="entry name" value="SAM-dependent_MTases_sf"/>
</dbReference>
<dbReference type="eggNOG" id="arCOG04157">
    <property type="taxonomic scope" value="Archaea"/>
</dbReference>
<dbReference type="GO" id="GO:0003886">
    <property type="term" value="F:DNA (cytosine-5-)-methyltransferase activity"/>
    <property type="evidence" value="ECO:0007669"/>
    <property type="project" value="UniProtKB-EC"/>
</dbReference>
<comment type="similarity">
    <text evidence="5">Belongs to the class I-like SAM-binding methyltransferase superfamily. C5-methyltransferase family.</text>
</comment>
<dbReference type="PRINTS" id="PR00105">
    <property type="entry name" value="C5METTRFRASE"/>
</dbReference>